<dbReference type="Pfam" id="PF00884">
    <property type="entry name" value="Sulfatase"/>
    <property type="match status" value="1"/>
</dbReference>
<dbReference type="PROSITE" id="PS00149">
    <property type="entry name" value="SULFATASE_2"/>
    <property type="match status" value="1"/>
</dbReference>
<comment type="similarity">
    <text evidence="1">Belongs to the sulfatase family.</text>
</comment>
<dbReference type="InterPro" id="IPR050738">
    <property type="entry name" value="Sulfatase"/>
</dbReference>
<proteinExistence type="inferred from homology"/>
<dbReference type="Gene3D" id="3.30.1120.10">
    <property type="match status" value="1"/>
</dbReference>
<dbReference type="PANTHER" id="PTHR42693">
    <property type="entry name" value="ARYLSULFATASE FAMILY MEMBER"/>
    <property type="match status" value="1"/>
</dbReference>
<feature type="domain" description="Sulfatase N-terminal" evidence="6">
    <location>
        <begin position="27"/>
        <end position="387"/>
    </location>
</feature>
<evidence type="ECO:0000256" key="3">
    <source>
        <dbReference type="ARBA" id="ARBA00022801"/>
    </source>
</evidence>
<dbReference type="EMBL" id="JARVCO010000002">
    <property type="protein sequence ID" value="MDZ8117701.1"/>
    <property type="molecule type" value="Genomic_DNA"/>
</dbReference>
<keyword evidence="8" id="KW-1185">Reference proteome</keyword>
<evidence type="ECO:0000256" key="2">
    <source>
        <dbReference type="ARBA" id="ARBA00022723"/>
    </source>
</evidence>
<feature type="region of interest" description="Disordered" evidence="5">
    <location>
        <begin position="142"/>
        <end position="161"/>
    </location>
</feature>
<keyword evidence="2" id="KW-0479">Metal-binding</keyword>
<dbReference type="Proteomes" id="UP001290861">
    <property type="component" value="Unassembled WGS sequence"/>
</dbReference>
<dbReference type="InterPro" id="IPR017850">
    <property type="entry name" value="Alkaline_phosphatase_core_sf"/>
</dbReference>
<evidence type="ECO:0000259" key="6">
    <source>
        <dbReference type="Pfam" id="PF00884"/>
    </source>
</evidence>
<dbReference type="CDD" id="cd16143">
    <property type="entry name" value="ARS_like"/>
    <property type="match status" value="1"/>
</dbReference>
<protein>
    <submittedName>
        <fullName evidence="7">Arylsulfatase</fullName>
    </submittedName>
</protein>
<keyword evidence="3" id="KW-0378">Hydrolase</keyword>
<evidence type="ECO:0000256" key="4">
    <source>
        <dbReference type="ARBA" id="ARBA00022837"/>
    </source>
</evidence>
<dbReference type="SUPFAM" id="SSF53649">
    <property type="entry name" value="Alkaline phosphatase-like"/>
    <property type="match status" value="1"/>
</dbReference>
<evidence type="ECO:0000313" key="7">
    <source>
        <dbReference type="EMBL" id="MDZ8117701.1"/>
    </source>
</evidence>
<keyword evidence="4" id="KW-0106">Calcium</keyword>
<dbReference type="PROSITE" id="PS00523">
    <property type="entry name" value="SULFATASE_1"/>
    <property type="match status" value="1"/>
</dbReference>
<accession>A0ABU5MUQ6</accession>
<dbReference type="PANTHER" id="PTHR42693:SF53">
    <property type="entry name" value="ENDO-4-O-SULFATASE"/>
    <property type="match status" value="1"/>
</dbReference>
<organism evidence="7 8">
    <name type="scientific">Pontiella agarivorans</name>
    <dbReference type="NCBI Taxonomy" id="3038953"/>
    <lineage>
        <taxon>Bacteria</taxon>
        <taxon>Pseudomonadati</taxon>
        <taxon>Kiritimatiellota</taxon>
        <taxon>Kiritimatiellia</taxon>
        <taxon>Kiritimatiellales</taxon>
        <taxon>Pontiellaceae</taxon>
        <taxon>Pontiella</taxon>
    </lineage>
</organism>
<comment type="caution">
    <text evidence="7">The sequence shown here is derived from an EMBL/GenBank/DDBJ whole genome shotgun (WGS) entry which is preliminary data.</text>
</comment>
<reference evidence="7 8" key="1">
    <citation type="journal article" date="2024" name="Appl. Environ. Microbiol.">
        <title>Pontiella agarivorans sp. nov., a novel marine anaerobic bacterium capable of degrading macroalgal polysaccharides and fixing nitrogen.</title>
        <authorList>
            <person name="Liu N."/>
            <person name="Kivenson V."/>
            <person name="Peng X."/>
            <person name="Cui Z."/>
            <person name="Lankiewicz T.S."/>
            <person name="Gosselin K.M."/>
            <person name="English C.J."/>
            <person name="Blair E.M."/>
            <person name="O'Malley M.A."/>
            <person name="Valentine D.L."/>
        </authorList>
    </citation>
    <scope>NUCLEOTIDE SEQUENCE [LARGE SCALE GENOMIC DNA]</scope>
    <source>
        <strain evidence="7 8">NLcol2</strain>
    </source>
</reference>
<dbReference type="RefSeq" id="WP_322607499.1">
    <property type="nucleotide sequence ID" value="NZ_JARVCO010000002.1"/>
</dbReference>
<sequence length="512" mass="57083">MSNYLKKYGLGIVIAGLCHVAAAGARPNIIFILADDMGYGDVSCMNPEAKFKTPNLDAMADHGLMLTDAHTSSGVCTPSRYSVLTGRYCWRSKMKRGVLGGYSPALIEDGRETMASVLKARGYNTACIGKWHLGMNFPTTDGKKAGQKGGGTMTYRNGKRFTDDGEMKTNVDWSGKIERSPTSNGFDYFFGINGSLDMPPYVYIENDRFTGTPTAIKAFHRPGPATVDFEAEQVIPELTDRLLNYIRQQDGTTPFFVYFPITGPHNPVVPAKAWQGKSGIGAYGDFCMQIDHHVGQIMQALKDKGFYENTIVVFSSDNGVENHAYEQFRKTGHNSSAAFRGVKRDLWEGGHHVPTLVQWPAVIAPGRVSNETVCLTDFMPTFAEIADFRLPENAAEDGVSLLPIFQGLERRKPLRAGTVHHSLKGEFAIRVGNWVFIDAPDGNDRDNEPDWYKKERGYLPHNQPGELYDLSVDPWQRKNVYAEHPERVQQMKALLELYKAESRSVPAERRAY</sequence>
<gene>
    <name evidence="7" type="ORF">P9H32_03605</name>
</gene>
<dbReference type="InterPro" id="IPR024607">
    <property type="entry name" value="Sulfatase_CS"/>
</dbReference>
<evidence type="ECO:0000256" key="1">
    <source>
        <dbReference type="ARBA" id="ARBA00008779"/>
    </source>
</evidence>
<evidence type="ECO:0000313" key="8">
    <source>
        <dbReference type="Proteomes" id="UP001290861"/>
    </source>
</evidence>
<name>A0ABU5MUQ6_9BACT</name>
<dbReference type="Gene3D" id="3.40.720.10">
    <property type="entry name" value="Alkaline Phosphatase, subunit A"/>
    <property type="match status" value="1"/>
</dbReference>
<evidence type="ECO:0000256" key="5">
    <source>
        <dbReference type="SAM" id="MobiDB-lite"/>
    </source>
</evidence>
<dbReference type="InterPro" id="IPR000917">
    <property type="entry name" value="Sulfatase_N"/>
</dbReference>